<organism evidence="2 3">
    <name type="scientific">Staphylococcus haemolyticus (strain JCSC1435)</name>
    <dbReference type="NCBI Taxonomy" id="279808"/>
    <lineage>
        <taxon>Bacteria</taxon>
        <taxon>Bacillati</taxon>
        <taxon>Bacillota</taxon>
        <taxon>Bacilli</taxon>
        <taxon>Bacillales</taxon>
        <taxon>Staphylococcaceae</taxon>
        <taxon>Staphylococcus</taxon>
    </lineage>
</organism>
<evidence type="ECO:0000313" key="2">
    <source>
        <dbReference type="EMBL" id="BAE04904.1"/>
    </source>
</evidence>
<keyword evidence="1" id="KW-1133">Transmembrane helix</keyword>
<sequence length="28" mass="3432">MSRELRRKLTFYINVVTLLLAMVNFFKK</sequence>
<protein>
    <submittedName>
        <fullName evidence="2">Uncharacterized protein</fullName>
    </submittedName>
</protein>
<dbReference type="Proteomes" id="UP000000543">
    <property type="component" value="Chromosome"/>
</dbReference>
<dbReference type="AlphaFoldDB" id="Q4L621"/>
<evidence type="ECO:0000313" key="3">
    <source>
        <dbReference type="Proteomes" id="UP000000543"/>
    </source>
</evidence>
<dbReference type="KEGG" id="sha:SH1595"/>
<keyword evidence="1" id="KW-0812">Transmembrane</keyword>
<proteinExistence type="predicted"/>
<gene>
    <name evidence="2" type="ordered locus">SH1595</name>
</gene>
<feature type="transmembrane region" description="Helical" evidence="1">
    <location>
        <begin position="9"/>
        <end position="26"/>
    </location>
</feature>
<name>Q4L621_STAHJ</name>
<dbReference type="EMBL" id="AP006716">
    <property type="protein sequence ID" value="BAE04904.1"/>
    <property type="molecule type" value="Genomic_DNA"/>
</dbReference>
<reference evidence="2 3" key="1">
    <citation type="journal article" date="2005" name="J. Bacteriol.">
        <title>Whole-genome sequencing of Staphylococcus haemolyticus uncovers the extreme plasticity of its genome and the evolution of human-colonizing staphylococcal species.</title>
        <authorList>
            <person name="Takeuchi F."/>
            <person name="Watanabe S."/>
            <person name="Baba T."/>
            <person name="Yuzawa H."/>
            <person name="Ito T."/>
            <person name="Morimoto Y."/>
            <person name="Kuroda M."/>
            <person name="Cui L."/>
            <person name="Takahashi M."/>
            <person name="Ankai A."/>
            <person name="Baba S."/>
            <person name="Fukui S."/>
            <person name="Lee J.C."/>
            <person name="Hiramatsu K."/>
        </authorList>
    </citation>
    <scope>NUCLEOTIDE SEQUENCE [LARGE SCALE GENOMIC DNA]</scope>
    <source>
        <strain evidence="2 3">JCSC1435</strain>
    </source>
</reference>
<keyword evidence="1" id="KW-0472">Membrane</keyword>
<dbReference type="HOGENOM" id="CLU_219811_0_0_9"/>
<evidence type="ECO:0000256" key="1">
    <source>
        <dbReference type="SAM" id="Phobius"/>
    </source>
</evidence>
<accession>Q4L621</accession>